<feature type="compositionally biased region" description="Polar residues" evidence="2">
    <location>
        <begin position="24"/>
        <end position="39"/>
    </location>
</feature>
<dbReference type="Proteomes" id="UP000024837">
    <property type="component" value="Unassembled WGS sequence"/>
</dbReference>
<feature type="region of interest" description="Disordered" evidence="2">
    <location>
        <begin position="813"/>
        <end position="863"/>
    </location>
</feature>
<evidence type="ECO:0000313" key="4">
    <source>
        <dbReference type="Proteomes" id="UP000024837"/>
    </source>
</evidence>
<proteinExistence type="predicted"/>
<keyword evidence="1" id="KW-0175">Coiled coil</keyword>
<feature type="region of interest" description="Disordered" evidence="2">
    <location>
        <begin position="24"/>
        <end position="53"/>
    </location>
</feature>
<accession>W7I9P3</accession>
<feature type="region of interest" description="Disordered" evidence="2">
    <location>
        <begin position="676"/>
        <end position="711"/>
    </location>
</feature>
<protein>
    <submittedName>
        <fullName evidence="3">Uncharacterized protein</fullName>
    </submittedName>
</protein>
<feature type="coiled-coil region" evidence="1">
    <location>
        <begin position="717"/>
        <end position="789"/>
    </location>
</feature>
<feature type="coiled-coil region" evidence="1">
    <location>
        <begin position="431"/>
        <end position="458"/>
    </location>
</feature>
<sequence length="894" mass="98958">MDFDFDLDHAAAYGWQASELQMDNAQADSTNQPKQQSSLGHLAPGTNFFMPNTHQNTYSRQLSAASHVYPPYSYSIGTLMPTPFPVQMPAPAMQMQMPTPMPMQMQMPMQTPIQMQMQIPMQTPMQMQMPIAVQTPTQNADLNQQDNGNPHQALADGVQPQYQSSPTGPMMHPIPAFATQPYFQQQSAFTPGLLAHNPTGPQSSVHAMTQGFQNLMGTQTPMDTANSHSSPLAPHIVQPLNEFQALSSPMAIGTPGKSSGPNPTSLLQPADISAFRPDAYNPLAKLTVTDAPSTTQATTVHMGLGSLASTYLPNFPKEIIGIRDQPASRTMPNPKPTFPAPKLKLATDPPTSTGYPGGLMKPTDFNEYISSMVFLGKPVSDVRERMPIALRNAEGVPRFHGDPNDIQAVREHLNTVTDWGNRFVRASICGYDRLETEIGKLKDQIENYEMEKRHVDEMIETGGGNAEAPASDTIRHLIGKGAKLEADIKVLQMHHRKCKESKRELGTHPDLLPKDRSIVGEYQTILARKDQEIRVRQTGLSQKIGIVDKLQAEVLMCKQMVAQYQAHIREWVNRNNFVEVWRKQLAQKLAVAQQKNKDLAAKYMELFGQATQLSSENQGLRKMTGWVTESTPPGEGVMPNITFEELFAKYELLYQTSRCMLLENKRLEGLLRTTAGTEVPDRGGDRDSEAGEVEPMQGIVEGTTVAEAEPRATNGAYQRVLQEKEALELKLAEQQRAMEEVESEQANQQTATELSLEAAQDYQSLVTEIEELKKKYREQLELNEGLATSSQKLNDLHLAKDLELEAMRRRLDAGKSLSQQPANNNNKKKNGKKKKGQGNKQAAAPTSASGVPGDADAEPHSEKCLMTLDELTSIMSDEGFKDQMLAYLQRTGTI</sequence>
<reference evidence="3 4" key="1">
    <citation type="submission" date="2013-05" db="EMBL/GenBank/DDBJ databases">
        <title>Drechslerella stenobrocha genome reveals carnivorous origination and mechanical trapping mechanism of predatory fungi.</title>
        <authorList>
            <person name="Liu X."/>
            <person name="Zhang W."/>
            <person name="Liu K."/>
        </authorList>
    </citation>
    <scope>NUCLEOTIDE SEQUENCE [LARGE SCALE GENOMIC DNA]</scope>
    <source>
        <strain evidence="3 4">248</strain>
    </source>
</reference>
<dbReference type="AlphaFoldDB" id="W7I9P3"/>
<dbReference type="EMBL" id="KI966424">
    <property type="protein sequence ID" value="EWC45755.1"/>
    <property type="molecule type" value="Genomic_DNA"/>
</dbReference>
<organism evidence="3 4">
    <name type="scientific">Drechslerella stenobrocha 248</name>
    <dbReference type="NCBI Taxonomy" id="1043628"/>
    <lineage>
        <taxon>Eukaryota</taxon>
        <taxon>Fungi</taxon>
        <taxon>Dikarya</taxon>
        <taxon>Ascomycota</taxon>
        <taxon>Pezizomycotina</taxon>
        <taxon>Orbiliomycetes</taxon>
        <taxon>Orbiliales</taxon>
        <taxon>Orbiliaceae</taxon>
        <taxon>Drechslerella</taxon>
    </lineage>
</organism>
<evidence type="ECO:0000256" key="1">
    <source>
        <dbReference type="SAM" id="Coils"/>
    </source>
</evidence>
<dbReference type="OrthoDB" id="5428837at2759"/>
<evidence type="ECO:0000256" key="2">
    <source>
        <dbReference type="SAM" id="MobiDB-lite"/>
    </source>
</evidence>
<keyword evidence="4" id="KW-1185">Reference proteome</keyword>
<evidence type="ECO:0000313" key="3">
    <source>
        <dbReference type="EMBL" id="EWC45755.1"/>
    </source>
</evidence>
<dbReference type="HOGENOM" id="CLU_323383_0_0_1"/>
<feature type="compositionally biased region" description="Basic and acidic residues" evidence="2">
    <location>
        <begin position="679"/>
        <end position="689"/>
    </location>
</feature>
<gene>
    <name evidence="3" type="ORF">DRE_05092</name>
</gene>
<feature type="region of interest" description="Disordered" evidence="2">
    <location>
        <begin position="326"/>
        <end position="348"/>
    </location>
</feature>
<feature type="compositionally biased region" description="Basic residues" evidence="2">
    <location>
        <begin position="826"/>
        <end position="837"/>
    </location>
</feature>
<name>W7I9P3_9PEZI</name>